<evidence type="ECO:0000313" key="4">
    <source>
        <dbReference type="Proteomes" id="UP000747110"/>
    </source>
</evidence>
<accession>A0A8J4GCJ1</accession>
<protein>
    <submittedName>
        <fullName evidence="2">Uncharacterized protein</fullName>
    </submittedName>
</protein>
<reference evidence="2" key="1">
    <citation type="journal article" date="2021" name="Proc. Natl. Acad. Sci. U.S.A.">
        <title>Three genomes in the algal genus Volvox reveal the fate of a haploid sex-determining region after a transition to homothallism.</title>
        <authorList>
            <person name="Yamamoto K."/>
            <person name="Hamaji T."/>
            <person name="Kawai-Toyooka H."/>
            <person name="Matsuzaki R."/>
            <person name="Takahashi F."/>
            <person name="Nishimura Y."/>
            <person name="Kawachi M."/>
            <person name="Noguchi H."/>
            <person name="Minakuchi Y."/>
            <person name="Umen J.G."/>
            <person name="Toyoda A."/>
            <person name="Nozaki H."/>
        </authorList>
    </citation>
    <scope>NUCLEOTIDE SEQUENCE</scope>
    <source>
        <strain evidence="2">NIES-3785</strain>
        <strain evidence="1">NIES-3786</strain>
    </source>
</reference>
<dbReference type="EMBL" id="BNCQ01000016">
    <property type="protein sequence ID" value="GIM04477.1"/>
    <property type="molecule type" value="Genomic_DNA"/>
</dbReference>
<gene>
    <name evidence="1" type="ORF">Vretifemale_14269</name>
    <name evidence="2" type="ORF">Vretimale_9048</name>
</gene>
<dbReference type="EMBL" id="BNCP01000034">
    <property type="protein sequence ID" value="GIL86004.1"/>
    <property type="molecule type" value="Genomic_DNA"/>
</dbReference>
<organism evidence="2 3">
    <name type="scientific">Volvox reticuliferus</name>
    <dbReference type="NCBI Taxonomy" id="1737510"/>
    <lineage>
        <taxon>Eukaryota</taxon>
        <taxon>Viridiplantae</taxon>
        <taxon>Chlorophyta</taxon>
        <taxon>core chlorophytes</taxon>
        <taxon>Chlorophyceae</taxon>
        <taxon>CS clade</taxon>
        <taxon>Chlamydomonadales</taxon>
        <taxon>Volvocaceae</taxon>
        <taxon>Volvox</taxon>
    </lineage>
</organism>
<evidence type="ECO:0000313" key="3">
    <source>
        <dbReference type="Proteomes" id="UP000722791"/>
    </source>
</evidence>
<evidence type="ECO:0000313" key="1">
    <source>
        <dbReference type="EMBL" id="GIL86004.1"/>
    </source>
</evidence>
<keyword evidence="4" id="KW-1185">Reference proteome</keyword>
<sequence length="693" mass="77993">MEEQEKLQRKIIDLEAEIRVVWAKAESAEDIDDKNFYRELLLLLLKNLLLMKEEDLRKDNLMQIEGLGARGEFGLPACKLRLRQDTQNQGLFFFEPMDTISAAAATSPGMSSRFFLDPEGRQTDELKDWLRLAEKLYHQGKPILPLFINGLVKSGKSYMLNEVLPAVVNTYFCSDGSGRQHTGMVLSEANFLRVDCLDCNRSSGIGGFLMDFLIKLKRSAANQQLSAAASTPVPSICSSGTMSDAIQVFMRRLPRDRLNFLLVDEVQSFYLMERPVSDERKPRSLTLDENAVRHMRRILKVLLLNSPHWVAWAVTGSSMATLWANVAVTPTNGFALIMHHHRINLSPTVSDDMLEVAWEQLKAQDVTWDRALPGDLLWRSPQQIATLAYLCQEWRYRRTARTAAELVEQTIIQKIIPEVLADLRTVLQVLGDPPEQLLPLRELLNPTSGVDPNKLPSPFTALLASFTTEREGRLFLDCPLLARVLQAVTSESGQLLDSIIAVESITSQMFMELVVLGERCKNSKHSDSYTDLDSLLEDMAFALALTPYGLLKEDWFDKVLKHPCNSRGSRANFEQKYMAQAQQDVKIGLSGFHMLLRNILCHGTISELQWALEIYPPKLAKFCSSGRVSDVLTKTKMQDIQSRSRSKALGTSAAATPRAQLQLHAGPVRPILLQLGKRLGPAAIVRPRYMGWM</sequence>
<dbReference type="Proteomes" id="UP000747110">
    <property type="component" value="Unassembled WGS sequence"/>
</dbReference>
<dbReference type="OrthoDB" id="2148418at2759"/>
<name>A0A8J4GCJ1_9CHLO</name>
<comment type="caution">
    <text evidence="2">The sequence shown here is derived from an EMBL/GenBank/DDBJ whole genome shotgun (WGS) entry which is preliminary data.</text>
</comment>
<dbReference type="AlphaFoldDB" id="A0A8J4GCJ1"/>
<dbReference type="Proteomes" id="UP000722791">
    <property type="component" value="Unassembled WGS sequence"/>
</dbReference>
<evidence type="ECO:0000313" key="2">
    <source>
        <dbReference type="EMBL" id="GIM04477.1"/>
    </source>
</evidence>
<proteinExistence type="predicted"/>